<reference evidence="6 7" key="1">
    <citation type="submission" date="2016-10" db="EMBL/GenBank/DDBJ databases">
        <authorList>
            <person name="de Groot N.N."/>
        </authorList>
    </citation>
    <scope>NUCLEOTIDE SEQUENCE [LARGE SCALE GENOMIC DNA]</scope>
    <source>
        <strain evidence="6 7">DSM 6059</strain>
    </source>
</reference>
<evidence type="ECO:0000256" key="1">
    <source>
        <dbReference type="ARBA" id="ARBA00004196"/>
    </source>
</evidence>
<dbReference type="STRING" id="1123010.SAMN02745724_00687"/>
<evidence type="ECO:0000313" key="7">
    <source>
        <dbReference type="Proteomes" id="UP000198862"/>
    </source>
</evidence>
<evidence type="ECO:0000313" key="6">
    <source>
        <dbReference type="EMBL" id="SFC00290.1"/>
    </source>
</evidence>
<dbReference type="OrthoDB" id="7058523at2"/>
<gene>
    <name evidence="6" type="ORF">SAMN02745724_00687</name>
</gene>
<dbReference type="CDD" id="cd14659">
    <property type="entry name" value="Imelysin-like_IPPA"/>
    <property type="match status" value="1"/>
</dbReference>
<dbReference type="PROSITE" id="PS51257">
    <property type="entry name" value="PROKAR_LIPOPROTEIN"/>
    <property type="match status" value="1"/>
</dbReference>
<dbReference type="InterPro" id="IPR018976">
    <property type="entry name" value="Imelysin-like"/>
</dbReference>
<dbReference type="InterPro" id="IPR034984">
    <property type="entry name" value="Imelysin-like_IPPA"/>
</dbReference>
<keyword evidence="7" id="KW-1185">Reference proteome</keyword>
<dbReference type="EMBL" id="FOLO01000003">
    <property type="protein sequence ID" value="SFC00290.1"/>
    <property type="molecule type" value="Genomic_DNA"/>
</dbReference>
<dbReference type="Proteomes" id="UP000198862">
    <property type="component" value="Unassembled WGS sequence"/>
</dbReference>
<accession>A0A1I1FTI6</accession>
<dbReference type="Pfam" id="PF09375">
    <property type="entry name" value="Peptidase_M75"/>
    <property type="match status" value="1"/>
</dbReference>
<keyword evidence="6" id="KW-0449">Lipoprotein</keyword>
<evidence type="ECO:0000259" key="5">
    <source>
        <dbReference type="Pfam" id="PF09375"/>
    </source>
</evidence>
<dbReference type="GO" id="GO:0030313">
    <property type="term" value="C:cell envelope"/>
    <property type="evidence" value="ECO:0007669"/>
    <property type="project" value="UniProtKB-SubCell"/>
</dbReference>
<keyword evidence="2 4" id="KW-0732">Signal</keyword>
<feature type="signal peptide" evidence="4">
    <location>
        <begin position="1"/>
        <end position="22"/>
    </location>
</feature>
<dbReference type="RefSeq" id="WP_091979950.1">
    <property type="nucleotide sequence ID" value="NZ_FOLO01000003.1"/>
</dbReference>
<dbReference type="InterPro" id="IPR038352">
    <property type="entry name" value="Imelysin_sf"/>
</dbReference>
<evidence type="ECO:0000256" key="2">
    <source>
        <dbReference type="ARBA" id="ARBA00022729"/>
    </source>
</evidence>
<feature type="domain" description="Imelysin-like" evidence="5">
    <location>
        <begin position="63"/>
        <end position="405"/>
    </location>
</feature>
<comment type="subcellular location">
    <subcellularLocation>
        <location evidence="1">Cell envelope</location>
    </subcellularLocation>
</comment>
<feature type="region of interest" description="Disordered" evidence="3">
    <location>
        <begin position="28"/>
        <end position="47"/>
    </location>
</feature>
<proteinExistence type="predicted"/>
<name>A0A1I1FTI6_9GAMM</name>
<evidence type="ECO:0000256" key="3">
    <source>
        <dbReference type="SAM" id="MobiDB-lite"/>
    </source>
</evidence>
<feature type="chain" id="PRO_5011795675" evidence="4">
    <location>
        <begin position="23"/>
        <end position="426"/>
    </location>
</feature>
<organism evidence="6 7">
    <name type="scientific">Pseudoalteromonas denitrificans DSM 6059</name>
    <dbReference type="NCBI Taxonomy" id="1123010"/>
    <lineage>
        <taxon>Bacteria</taxon>
        <taxon>Pseudomonadati</taxon>
        <taxon>Pseudomonadota</taxon>
        <taxon>Gammaproteobacteria</taxon>
        <taxon>Alteromonadales</taxon>
        <taxon>Pseudoalteromonadaceae</taxon>
        <taxon>Pseudoalteromonas</taxon>
    </lineage>
</organism>
<evidence type="ECO:0000256" key="4">
    <source>
        <dbReference type="SAM" id="SignalP"/>
    </source>
</evidence>
<sequence>MALNFRFNALCLTICTTLILTACGESTSSSSGAGFGTKNPDNGGTTPTFDESKLIANLVDQVITPTFTAFSEQSKNQLTAITDYCTIESNFTPDVDDNAPVLASLSTAKLSWQNTMSIWQQAEVMQMGPLIENESELRNRIYSWPAISYCGIDQDVAYFEDGIINLDSNKPYDIKSRTSTRRGLFTIQRLLFSTDYSHACTTANDALSDWNSRSIQERKVARCKFAQEVSKDLIDNAEELLTKWNGTQGYANTLKNAGEPGNSFENTHQAINLISDAMFYTDSIVKDKKLGTPLGKFPNSCGLESCPQDVESLDSGFSLANIKANLVAFEMLFLGNSADAQERTGFDDFLVEEGASDTKDALIKGITDAKNATDAIESSLNDALTSQTEKVEHAHSKVKDITDQLKNDFINKLALELPKSSAGDND</sequence>
<dbReference type="AlphaFoldDB" id="A0A1I1FTI6"/>
<dbReference type="Gene3D" id="1.20.1420.20">
    <property type="entry name" value="M75 peptidase, HXXE motif"/>
    <property type="match status" value="1"/>
</dbReference>
<protein>
    <submittedName>
        <fullName evidence="6">Predicted lipoprotein</fullName>
    </submittedName>
</protein>